<organism evidence="2 3">
    <name type="scientific">Coprobacter tertius</name>
    <dbReference type="NCBI Taxonomy" id="2944915"/>
    <lineage>
        <taxon>Bacteria</taxon>
        <taxon>Pseudomonadati</taxon>
        <taxon>Bacteroidota</taxon>
        <taxon>Bacteroidia</taxon>
        <taxon>Bacteroidales</taxon>
        <taxon>Barnesiellaceae</taxon>
        <taxon>Coprobacter</taxon>
    </lineage>
</organism>
<name>A0ABT1MGQ9_9BACT</name>
<evidence type="ECO:0000313" key="3">
    <source>
        <dbReference type="Proteomes" id="UP001205603"/>
    </source>
</evidence>
<feature type="transmembrane region" description="Helical" evidence="1">
    <location>
        <begin position="17"/>
        <end position="37"/>
    </location>
</feature>
<evidence type="ECO:0000256" key="1">
    <source>
        <dbReference type="SAM" id="Phobius"/>
    </source>
</evidence>
<protein>
    <submittedName>
        <fullName evidence="2">Uncharacterized protein</fullName>
    </submittedName>
</protein>
<keyword evidence="3" id="KW-1185">Reference proteome</keyword>
<reference evidence="2 3" key="1">
    <citation type="submission" date="2022-07" db="EMBL/GenBank/DDBJ databases">
        <title>Fecal culturing of patients with breast cancer.</title>
        <authorList>
            <person name="Teng N.M.Y."/>
            <person name="Kiu R."/>
            <person name="Evans R."/>
            <person name="Baker D.J."/>
            <person name="Zenner C."/>
            <person name="Robinson S.D."/>
            <person name="Hall L.J."/>
        </authorList>
    </citation>
    <scope>NUCLEOTIDE SEQUENCE [LARGE SCALE GENOMIC DNA]</scope>
    <source>
        <strain evidence="2 3">LH1063</strain>
    </source>
</reference>
<dbReference type="EMBL" id="JANDHW010000004">
    <property type="protein sequence ID" value="MCP9611566.1"/>
    <property type="molecule type" value="Genomic_DNA"/>
</dbReference>
<gene>
    <name evidence="2" type="ORF">NMU02_05625</name>
</gene>
<proteinExistence type="predicted"/>
<keyword evidence="1" id="KW-0812">Transmembrane</keyword>
<feature type="transmembrane region" description="Helical" evidence="1">
    <location>
        <begin position="49"/>
        <end position="67"/>
    </location>
</feature>
<keyword evidence="1" id="KW-1133">Transmembrane helix</keyword>
<comment type="caution">
    <text evidence="2">The sequence shown here is derived from an EMBL/GenBank/DDBJ whole genome shotgun (WGS) entry which is preliminary data.</text>
</comment>
<accession>A0ABT1MGQ9</accession>
<dbReference type="Proteomes" id="UP001205603">
    <property type="component" value="Unassembled WGS sequence"/>
</dbReference>
<sequence length="76" mass="8891">METNNEPQGNKQRKWNAGYIFGIFMVLIYLGMAYLLVFTPLFERNFAPVIRYGFGGVFVIYGIYRAYRLVKANRVN</sequence>
<evidence type="ECO:0000313" key="2">
    <source>
        <dbReference type="EMBL" id="MCP9611566.1"/>
    </source>
</evidence>
<keyword evidence="1" id="KW-0472">Membrane</keyword>
<dbReference type="RefSeq" id="WP_255026429.1">
    <property type="nucleotide sequence ID" value="NZ_JANDHW010000004.1"/>
</dbReference>